<keyword evidence="1" id="KW-0547">Nucleotide-binding</keyword>
<evidence type="ECO:0000256" key="2">
    <source>
        <dbReference type="ARBA" id="ARBA00022840"/>
    </source>
</evidence>
<dbReference type="Proteomes" id="UP000831537">
    <property type="component" value="Chromosome"/>
</dbReference>
<evidence type="ECO:0000313" key="4">
    <source>
        <dbReference type="Proteomes" id="UP000831537"/>
    </source>
</evidence>
<dbReference type="SUPFAM" id="SSF52540">
    <property type="entry name" value="P-loop containing nucleoside triphosphate hydrolases"/>
    <property type="match status" value="1"/>
</dbReference>
<dbReference type="PIRSF" id="PIRSF003092">
    <property type="entry name" value="MinD"/>
    <property type="match status" value="1"/>
</dbReference>
<gene>
    <name evidence="3" type="ORF">MUN87_01420</name>
</gene>
<dbReference type="InterPro" id="IPR025501">
    <property type="entry name" value="MinD_FleN"/>
</dbReference>
<accession>A0ABY4GN04</accession>
<dbReference type="InterPro" id="IPR033756">
    <property type="entry name" value="YlxH/NBP35"/>
</dbReference>
<dbReference type="Gene3D" id="3.40.50.300">
    <property type="entry name" value="P-loop containing nucleotide triphosphate hydrolases"/>
    <property type="match status" value="1"/>
</dbReference>
<organism evidence="3 4">
    <name type="scientific">Gracilibacillus salinarum</name>
    <dbReference type="NCBI Taxonomy" id="2932255"/>
    <lineage>
        <taxon>Bacteria</taxon>
        <taxon>Bacillati</taxon>
        <taxon>Bacillota</taxon>
        <taxon>Bacilli</taxon>
        <taxon>Bacillales</taxon>
        <taxon>Bacillaceae</taxon>
        <taxon>Gracilibacillus</taxon>
    </lineage>
</organism>
<evidence type="ECO:0000256" key="1">
    <source>
        <dbReference type="ARBA" id="ARBA00022741"/>
    </source>
</evidence>
<protein>
    <submittedName>
        <fullName evidence="3">MinD/ParA family protein</fullName>
    </submittedName>
</protein>
<dbReference type="RefSeq" id="WP_244745649.1">
    <property type="nucleotide sequence ID" value="NZ_CP095071.1"/>
</dbReference>
<sequence length="284" mass="32029">MVDQAAKLRERLKGMHQLPQAKTIAVVSGKGGVGKSNFALNFSLSLADRGKKVLLFDLDVGMGNIDILLGKNAKYSIFNLFENKLSIYDIIEIGPNSLYYIAGGSGHNHIFYLDQDKLTYFLEQLELLMTEYDYILFDMGAGITRETIHYILAVDECMLVTTPEPTALTDAYSMMKQVVHQQRVPFYLIMNRATNQKQGMEMMNRMTNVAKRFLQQDVHPLGIIPDDSSVTNAVIAQQPFVLHNRQSKASRAVQSIAGQYVGESVKNQDNRGFLNKLKRLLTER</sequence>
<name>A0ABY4GN04_9BACI</name>
<proteinExistence type="predicted"/>
<dbReference type="PANTHER" id="PTHR43384:SF4">
    <property type="entry name" value="CELLULOSE BIOSYNTHESIS PROTEIN BCSQ-RELATED"/>
    <property type="match status" value="1"/>
</dbReference>
<dbReference type="CDD" id="cd02038">
    <property type="entry name" value="FlhG-like"/>
    <property type="match status" value="1"/>
</dbReference>
<dbReference type="PANTHER" id="PTHR43384">
    <property type="entry name" value="SEPTUM SITE-DETERMINING PROTEIN MIND HOMOLOG, CHLOROPLASTIC-RELATED"/>
    <property type="match status" value="1"/>
</dbReference>
<dbReference type="InterPro" id="IPR033875">
    <property type="entry name" value="FlhG"/>
</dbReference>
<evidence type="ECO:0000313" key="3">
    <source>
        <dbReference type="EMBL" id="UOQ85594.1"/>
    </source>
</evidence>
<reference evidence="3 4" key="1">
    <citation type="submission" date="2022-04" db="EMBL/GenBank/DDBJ databases">
        <title>Gracilibacillus sp. isolated from saltern.</title>
        <authorList>
            <person name="Won M."/>
            <person name="Lee C.-M."/>
            <person name="Woen H.-Y."/>
            <person name="Kwon S.-W."/>
        </authorList>
    </citation>
    <scope>NUCLEOTIDE SEQUENCE [LARGE SCALE GENOMIC DNA]</scope>
    <source>
        <strain evidence="3 4">SSPM10-3</strain>
    </source>
</reference>
<keyword evidence="2" id="KW-0067">ATP-binding</keyword>
<dbReference type="InterPro" id="IPR050625">
    <property type="entry name" value="ParA/MinD_ATPase"/>
</dbReference>
<dbReference type="Pfam" id="PF10609">
    <property type="entry name" value="ParA"/>
    <property type="match status" value="1"/>
</dbReference>
<dbReference type="EMBL" id="CP095071">
    <property type="protein sequence ID" value="UOQ85594.1"/>
    <property type="molecule type" value="Genomic_DNA"/>
</dbReference>
<keyword evidence="4" id="KW-1185">Reference proteome</keyword>
<dbReference type="InterPro" id="IPR027417">
    <property type="entry name" value="P-loop_NTPase"/>
</dbReference>